<dbReference type="InterPro" id="IPR050090">
    <property type="entry name" value="Tyrosine_recombinase_XerCD"/>
</dbReference>
<dbReference type="Gene3D" id="1.10.150.130">
    <property type="match status" value="1"/>
</dbReference>
<dbReference type="PROSITE" id="PS51898">
    <property type="entry name" value="TYR_RECOMBINASE"/>
    <property type="match status" value="1"/>
</dbReference>
<organism evidence="4 5">
    <name type="scientific">Ruminococcus flavefaciens</name>
    <dbReference type="NCBI Taxonomy" id="1265"/>
    <lineage>
        <taxon>Bacteria</taxon>
        <taxon>Bacillati</taxon>
        <taxon>Bacillota</taxon>
        <taxon>Clostridia</taxon>
        <taxon>Eubacteriales</taxon>
        <taxon>Oscillospiraceae</taxon>
        <taxon>Ruminococcus</taxon>
    </lineage>
</organism>
<dbReference type="Gene3D" id="1.10.443.10">
    <property type="entry name" value="Intergrase catalytic core"/>
    <property type="match status" value="1"/>
</dbReference>
<evidence type="ECO:0000256" key="1">
    <source>
        <dbReference type="ARBA" id="ARBA00023125"/>
    </source>
</evidence>
<name>A0A1M7KIL5_RUMFL</name>
<evidence type="ECO:0000313" key="5">
    <source>
        <dbReference type="Proteomes" id="UP000184394"/>
    </source>
</evidence>
<evidence type="ECO:0000256" key="2">
    <source>
        <dbReference type="ARBA" id="ARBA00023172"/>
    </source>
</evidence>
<dbReference type="SUPFAM" id="SSF56349">
    <property type="entry name" value="DNA breaking-rejoining enzymes"/>
    <property type="match status" value="1"/>
</dbReference>
<evidence type="ECO:0000259" key="3">
    <source>
        <dbReference type="PROSITE" id="PS51898"/>
    </source>
</evidence>
<keyword evidence="2" id="KW-0233">DNA recombination</keyword>
<dbReference type="AlphaFoldDB" id="A0A1M7KIL5"/>
<sequence length="363" mass="41164">MKMKSNITMKVQQLSNGKFRKQVTYGKKANGKPMRKSIVGDTELEVIIAAEEFKRLNVDVNPSKITVKEAVEAYIDSKRNVIAASTLYGYEVAAKNRLQSIQGYFITDLKVIDIQRAVNIDAERGLGYKSIKSAYDLIRSAASIFEVELPSARKLRFPPKNVKAELPDLDKVLRVIIGSSVELPCLLAVWCGGMRISEVRGLQFGDIYEDDGGRYIRVRRARVCINGHDVIENRNKTELSTRDVPLPDYIYNLISKVSHKNDDDFIINENYGNIKARYDRLLKKHGMKMTFHDLRAQFATTMNGLGVQKEVLEKLGGWANSKVLDAVYIRTPKQRVRDSLKIFDDFMYGVIRDTRTEKTDGAA</sequence>
<proteinExistence type="predicted"/>
<accession>A0A1M7KIL5</accession>
<protein>
    <submittedName>
        <fullName evidence="4">Integrase</fullName>
    </submittedName>
</protein>
<dbReference type="InterPro" id="IPR013762">
    <property type="entry name" value="Integrase-like_cat_sf"/>
</dbReference>
<dbReference type="InterPro" id="IPR010998">
    <property type="entry name" value="Integrase_recombinase_N"/>
</dbReference>
<evidence type="ECO:0000313" key="4">
    <source>
        <dbReference type="EMBL" id="SHM65176.1"/>
    </source>
</evidence>
<dbReference type="CDD" id="cd01189">
    <property type="entry name" value="INT_ICEBs1_C_like"/>
    <property type="match status" value="1"/>
</dbReference>
<dbReference type="InterPro" id="IPR011010">
    <property type="entry name" value="DNA_brk_join_enz"/>
</dbReference>
<dbReference type="Proteomes" id="UP000184394">
    <property type="component" value="Unassembled WGS sequence"/>
</dbReference>
<dbReference type="InterPro" id="IPR002104">
    <property type="entry name" value="Integrase_catalytic"/>
</dbReference>
<keyword evidence="1" id="KW-0238">DNA-binding</keyword>
<dbReference type="GO" id="GO:0003677">
    <property type="term" value="F:DNA binding"/>
    <property type="evidence" value="ECO:0007669"/>
    <property type="project" value="UniProtKB-KW"/>
</dbReference>
<dbReference type="EMBL" id="FRCT01000009">
    <property type="protein sequence ID" value="SHM65176.1"/>
    <property type="molecule type" value="Genomic_DNA"/>
</dbReference>
<dbReference type="GO" id="GO:0015074">
    <property type="term" value="P:DNA integration"/>
    <property type="evidence" value="ECO:0007669"/>
    <property type="project" value="InterPro"/>
</dbReference>
<dbReference type="PANTHER" id="PTHR30349">
    <property type="entry name" value="PHAGE INTEGRASE-RELATED"/>
    <property type="match status" value="1"/>
</dbReference>
<dbReference type="GO" id="GO:0006310">
    <property type="term" value="P:DNA recombination"/>
    <property type="evidence" value="ECO:0007669"/>
    <property type="project" value="UniProtKB-KW"/>
</dbReference>
<feature type="domain" description="Tyr recombinase" evidence="3">
    <location>
        <begin position="157"/>
        <end position="341"/>
    </location>
</feature>
<gene>
    <name evidence="4" type="ORF">SAMN04487860_1094</name>
</gene>
<dbReference type="Pfam" id="PF00589">
    <property type="entry name" value="Phage_integrase"/>
    <property type="match status" value="1"/>
</dbReference>
<reference evidence="4 5" key="1">
    <citation type="submission" date="2016-11" db="EMBL/GenBank/DDBJ databases">
        <authorList>
            <person name="Jaros S."/>
            <person name="Januszkiewicz K."/>
            <person name="Wedrychowicz H."/>
        </authorList>
    </citation>
    <scope>NUCLEOTIDE SEQUENCE [LARGE SCALE GENOMIC DNA]</scope>
    <source>
        <strain evidence="4 5">Y1</strain>
    </source>
</reference>